<proteinExistence type="predicted"/>
<sequence length="53" mass="6019">MQAASSFAIGLIFDPFDQEQKWNDRPTWQKAVLFVHLAVAAAFFGYAIGWNDK</sequence>
<dbReference type="EMBL" id="AP025183">
    <property type="protein sequence ID" value="BDB52308.1"/>
    <property type="molecule type" value="Genomic_DNA"/>
</dbReference>
<keyword evidence="1" id="KW-1133">Transmembrane helix</keyword>
<keyword evidence="1" id="KW-0812">Transmembrane</keyword>
<name>A0ABM7V076_9FLAO</name>
<gene>
    <name evidence="2" type="ORF">GENT11_06200</name>
</gene>
<reference evidence="2 3" key="2">
    <citation type="journal article" date="2022" name="Microorganisms">
        <title>Complete Genome Sequences of Two Flavobacterium ammonificans Strains and a Flavobacterium ammoniigenes Strain of Ammonifying Bacterioplankton Isolated from Surface River Water.</title>
        <authorList>
            <person name="Suda W."/>
            <person name="Ogata Y."/>
            <person name="Shindo C."/>
            <person name="Watanabe K."/>
        </authorList>
    </citation>
    <scope>NUCLEOTIDE SEQUENCE [LARGE SCALE GENOMIC DNA]</scope>
    <source>
        <strain evidence="2 3">GENT11</strain>
    </source>
</reference>
<protein>
    <submittedName>
        <fullName evidence="2">Uncharacterized protein</fullName>
    </submittedName>
</protein>
<dbReference type="Proteomes" id="UP001319865">
    <property type="component" value="Chromosome"/>
</dbReference>
<keyword evidence="1" id="KW-0472">Membrane</keyword>
<feature type="transmembrane region" description="Helical" evidence="1">
    <location>
        <begin position="31"/>
        <end position="50"/>
    </location>
</feature>
<evidence type="ECO:0000256" key="1">
    <source>
        <dbReference type="SAM" id="Phobius"/>
    </source>
</evidence>
<keyword evidence="3" id="KW-1185">Reference proteome</keyword>
<evidence type="ECO:0000313" key="2">
    <source>
        <dbReference type="EMBL" id="BDB52308.1"/>
    </source>
</evidence>
<organism evidence="2 3">
    <name type="scientific">Flavobacterium ammonificans</name>
    <dbReference type="NCBI Taxonomy" id="1751056"/>
    <lineage>
        <taxon>Bacteria</taxon>
        <taxon>Pseudomonadati</taxon>
        <taxon>Bacteroidota</taxon>
        <taxon>Flavobacteriia</taxon>
        <taxon>Flavobacteriales</taxon>
        <taxon>Flavobacteriaceae</taxon>
        <taxon>Flavobacterium</taxon>
    </lineage>
</organism>
<reference evidence="2 3" key="1">
    <citation type="journal article" date="2022" name="Int. J. Syst. Evol. Microbiol.">
        <title>Flavobacterium ammonificans sp. nov. and Flavobacterium ammoniigenes sp. nov., ammonifying bacteria isolated from surface river water.</title>
        <authorList>
            <person name="Watanabe K."/>
            <person name="Kitamura T."/>
            <person name="Ogata Y."/>
            <person name="Shindo C."/>
            <person name="Suda W."/>
        </authorList>
    </citation>
    <scope>NUCLEOTIDE SEQUENCE [LARGE SCALE GENOMIC DNA]</scope>
    <source>
        <strain evidence="2 3">GENT11</strain>
    </source>
</reference>
<evidence type="ECO:0000313" key="3">
    <source>
        <dbReference type="Proteomes" id="UP001319865"/>
    </source>
</evidence>
<accession>A0ABM7V076</accession>